<name>A0A930H224_9FIRM</name>
<dbReference type="Gene3D" id="3.40.50.300">
    <property type="entry name" value="P-loop containing nucleotide triphosphate hydrolases"/>
    <property type="match status" value="1"/>
</dbReference>
<dbReference type="Proteomes" id="UP000758611">
    <property type="component" value="Unassembled WGS sequence"/>
</dbReference>
<dbReference type="AlphaFoldDB" id="A0A930H224"/>
<organism evidence="1 2">
    <name type="scientific">Parvimonas micra</name>
    <dbReference type="NCBI Taxonomy" id="33033"/>
    <lineage>
        <taxon>Bacteria</taxon>
        <taxon>Bacillati</taxon>
        <taxon>Bacillota</taxon>
        <taxon>Tissierellia</taxon>
        <taxon>Tissierellales</taxon>
        <taxon>Peptoniphilaceae</taxon>
        <taxon>Parvimonas</taxon>
    </lineage>
</organism>
<sequence>MTEIIAAFPCLGKTTMSKRFPDKVLDLETSYYFFERAGFEKFTDEEFKGLSDRIPKKDGLNLYIKDLIKNYKSNQYDFILTAMNPEVIRAVINSGFNITIVKPFASKASEDVFRKRSLDRGNNEEWIDRISQFIYQDIEEFLSEEELKSVKLIKVPASITLSKLFYDK</sequence>
<comment type="caution">
    <text evidence="1">The sequence shown here is derived from an EMBL/GenBank/DDBJ whole genome shotgun (WGS) entry which is preliminary data.</text>
</comment>
<accession>A0A930H224</accession>
<evidence type="ECO:0000313" key="1">
    <source>
        <dbReference type="EMBL" id="MBF1306350.1"/>
    </source>
</evidence>
<gene>
    <name evidence="1" type="ORF">HXM94_00985</name>
</gene>
<protein>
    <submittedName>
        <fullName evidence="1">Uncharacterized protein</fullName>
    </submittedName>
</protein>
<dbReference type="EMBL" id="JABZRE010000002">
    <property type="protein sequence ID" value="MBF1306350.1"/>
    <property type="molecule type" value="Genomic_DNA"/>
</dbReference>
<evidence type="ECO:0000313" key="2">
    <source>
        <dbReference type="Proteomes" id="UP000758611"/>
    </source>
</evidence>
<reference evidence="1" key="1">
    <citation type="submission" date="2020-04" db="EMBL/GenBank/DDBJ databases">
        <title>Deep metagenomics examines the oral microbiome during advanced dental caries in children, revealing novel taxa and co-occurrences with host molecules.</title>
        <authorList>
            <person name="Baker J.L."/>
            <person name="Morton J.T."/>
            <person name="Dinis M."/>
            <person name="Alvarez R."/>
            <person name="Tran N.C."/>
            <person name="Knight R."/>
            <person name="Edlund A."/>
        </authorList>
    </citation>
    <scope>NUCLEOTIDE SEQUENCE</scope>
    <source>
        <strain evidence="1">JCVI_23_bin.11</strain>
    </source>
</reference>
<proteinExistence type="predicted"/>
<dbReference type="RefSeq" id="WP_278476868.1">
    <property type="nucleotide sequence ID" value="NZ_JABZRE010000002.1"/>
</dbReference>
<dbReference type="InterPro" id="IPR027417">
    <property type="entry name" value="P-loop_NTPase"/>
</dbReference>